<dbReference type="PANTHER" id="PTHR46247">
    <property type="entry name" value="CRS2-ASSOCIATED FACTOR 1, CHLOROPLASTIC"/>
    <property type="match status" value="1"/>
</dbReference>
<keyword evidence="5" id="KW-0508">mRNA splicing</keyword>
<evidence type="ECO:0000256" key="1">
    <source>
        <dbReference type="ARBA" id="ARBA00022664"/>
    </source>
</evidence>
<evidence type="ECO:0000256" key="7">
    <source>
        <dbReference type="PROSITE-ProRule" id="PRU00626"/>
    </source>
</evidence>
<dbReference type="GO" id="GO:0003723">
    <property type="term" value="F:RNA binding"/>
    <property type="evidence" value="ECO:0007669"/>
    <property type="project" value="UniProtKB-UniRule"/>
</dbReference>
<evidence type="ECO:0000256" key="5">
    <source>
        <dbReference type="ARBA" id="ARBA00023187"/>
    </source>
</evidence>
<feature type="region of interest" description="Disordered" evidence="8">
    <location>
        <begin position="524"/>
        <end position="556"/>
    </location>
</feature>
<keyword evidence="3 7" id="KW-0694">RNA-binding</keyword>
<feature type="compositionally biased region" description="Pro residues" evidence="8">
    <location>
        <begin position="84"/>
        <end position="101"/>
    </location>
</feature>
<dbReference type="GO" id="GO:1990904">
    <property type="term" value="C:ribonucleoprotein complex"/>
    <property type="evidence" value="ECO:0007669"/>
    <property type="project" value="UniProtKB-KW"/>
</dbReference>
<dbReference type="Proteomes" id="UP000288805">
    <property type="component" value="Unassembled WGS sequence"/>
</dbReference>
<comment type="caution">
    <text evidence="10">The sequence shown here is derived from an EMBL/GenBank/DDBJ whole genome shotgun (WGS) entry which is preliminary data.</text>
</comment>
<proteinExistence type="predicted"/>
<organism evidence="10 11">
    <name type="scientific">Vitis vinifera</name>
    <name type="common">Grape</name>
    <dbReference type="NCBI Taxonomy" id="29760"/>
    <lineage>
        <taxon>Eukaryota</taxon>
        <taxon>Viridiplantae</taxon>
        <taxon>Streptophyta</taxon>
        <taxon>Embryophyta</taxon>
        <taxon>Tracheophyta</taxon>
        <taxon>Spermatophyta</taxon>
        <taxon>Magnoliopsida</taxon>
        <taxon>eudicotyledons</taxon>
        <taxon>Gunneridae</taxon>
        <taxon>Pentapetalae</taxon>
        <taxon>rosids</taxon>
        <taxon>Vitales</taxon>
        <taxon>Vitaceae</taxon>
        <taxon>Viteae</taxon>
        <taxon>Vitis</taxon>
    </lineage>
</organism>
<gene>
    <name evidence="10" type="primary">VvCHDh000616_4</name>
    <name evidence="10" type="ORF">CK203_070377</name>
</gene>
<dbReference type="Gene3D" id="3.30.110.60">
    <property type="entry name" value="YhbY-like"/>
    <property type="match status" value="1"/>
</dbReference>
<keyword evidence="6" id="KW-0687">Ribonucleoprotein</keyword>
<protein>
    <submittedName>
        <fullName evidence="10">CRS2-associated factor 2, chloroplastic</fullName>
    </submittedName>
</protein>
<dbReference type="InterPro" id="IPR001890">
    <property type="entry name" value="RNA-binding_CRM"/>
</dbReference>
<dbReference type="EMBL" id="QGNW01001381">
    <property type="protein sequence ID" value="RVW43314.1"/>
    <property type="molecule type" value="Genomic_DNA"/>
</dbReference>
<evidence type="ECO:0000259" key="9">
    <source>
        <dbReference type="PROSITE" id="PS51295"/>
    </source>
</evidence>
<evidence type="ECO:0000256" key="2">
    <source>
        <dbReference type="ARBA" id="ARBA00022737"/>
    </source>
</evidence>
<feature type="domain" description="CRM" evidence="9">
    <location>
        <begin position="238"/>
        <end position="334"/>
    </location>
</feature>
<evidence type="ECO:0000256" key="8">
    <source>
        <dbReference type="SAM" id="MobiDB-lite"/>
    </source>
</evidence>
<reference evidence="10 11" key="1">
    <citation type="journal article" date="2018" name="PLoS Genet.">
        <title>Population sequencing reveals clonal diversity and ancestral inbreeding in the grapevine cultivar Chardonnay.</title>
        <authorList>
            <person name="Roach M.J."/>
            <person name="Johnson D.L."/>
            <person name="Bohlmann J."/>
            <person name="van Vuuren H.J."/>
            <person name="Jones S.J."/>
            <person name="Pretorius I.S."/>
            <person name="Schmidt S.A."/>
            <person name="Borneman A.R."/>
        </authorList>
    </citation>
    <scope>NUCLEOTIDE SEQUENCE [LARGE SCALE GENOMIC DNA]</scope>
    <source>
        <strain evidence="11">cv. Chardonnay</strain>
        <tissue evidence="10">Leaf</tissue>
    </source>
</reference>
<evidence type="ECO:0000313" key="10">
    <source>
        <dbReference type="EMBL" id="RVW43314.1"/>
    </source>
</evidence>
<dbReference type="AlphaFoldDB" id="A0A438E6Q8"/>
<dbReference type="Pfam" id="PF01985">
    <property type="entry name" value="CRS1_YhbY"/>
    <property type="match status" value="1"/>
</dbReference>
<evidence type="ECO:0000256" key="3">
    <source>
        <dbReference type="ARBA" id="ARBA00022884"/>
    </source>
</evidence>
<keyword evidence="4" id="KW-0809">Transit peptide</keyword>
<dbReference type="SUPFAM" id="SSF75471">
    <property type="entry name" value="YhbY-like"/>
    <property type="match status" value="2"/>
</dbReference>
<evidence type="ECO:0000256" key="4">
    <source>
        <dbReference type="ARBA" id="ARBA00022946"/>
    </source>
</evidence>
<evidence type="ECO:0000313" key="11">
    <source>
        <dbReference type="Proteomes" id="UP000288805"/>
    </source>
</evidence>
<dbReference type="GO" id="GO:0000373">
    <property type="term" value="P:Group II intron splicing"/>
    <property type="evidence" value="ECO:0007669"/>
    <property type="project" value="InterPro"/>
</dbReference>
<evidence type="ECO:0000256" key="6">
    <source>
        <dbReference type="ARBA" id="ARBA00023274"/>
    </source>
</evidence>
<dbReference type="InterPro" id="IPR044599">
    <property type="entry name" value="CAF1P_plant"/>
</dbReference>
<dbReference type="FunFam" id="3.30.110.60:FF:000002">
    <property type="entry name" value="CRS2-associated factor 1, chloroplastic"/>
    <property type="match status" value="1"/>
</dbReference>
<keyword evidence="1" id="KW-0507">mRNA processing</keyword>
<sequence>MLLLPPNKDDEAYKLYDFFKKKAYKIQIPDMRDKWLKVVQCDIGDDTKVIPFVSLPMKDCLRHRPSSKCLHHINTSSAAHPNSQIPPPLKSQKFPRPPTKPSTPAFKTVHHRSKYYKPVSDGVIASDGDRSVVIGESGVSYLLPGAPFEFQFSYSETPKAKPLAIREPAFLPFAPPTMPRPWTGKAPLKKSKKKIPLFDSFNPPPPGTKGVKRVEMPGPFPLGKFPVEGRTREEILGEPLSKAEIRMLVKPYLSHNRQVNLGRDGLTHNMLELIHSHWKRQRVCKVRCKGVPTIDMDNVCHHLEEKTGGKIIHRVGGVVYLFRGRNYNYRTRPQYPVMLWKPAAPVYPKLIQEAPEGLTKFEADELRMKGKILYQSNAVKNGVYISLVKDVRDAFEGSPLVKIDCKGMHASDYKKIGAKLKILTWRGHGWKSMYQGAPSFLIPVVADVASGLEGSGIPKSKHHRLDTKAVSASPKMMSLWKSAIESSKALLLDEIGLGPDALLKVVEEFEGISQATEHSYPALVMSSEDGTGGTKAEDEGYNSEDYSEDEMYNDDDDDEYLVNESLEEMESPVPLGSLPVDLLAKQLGEE</sequence>
<dbReference type="PROSITE" id="PS51295">
    <property type="entry name" value="CRM"/>
    <property type="match status" value="1"/>
</dbReference>
<feature type="region of interest" description="Disordered" evidence="8">
    <location>
        <begin position="195"/>
        <end position="215"/>
    </location>
</feature>
<name>A0A438E6Q8_VITVI</name>
<dbReference type="GO" id="GO:0006397">
    <property type="term" value="P:mRNA processing"/>
    <property type="evidence" value="ECO:0007669"/>
    <property type="project" value="UniProtKB-KW"/>
</dbReference>
<feature type="region of interest" description="Disordered" evidence="8">
    <location>
        <begin position="76"/>
        <end position="106"/>
    </location>
</feature>
<dbReference type="InterPro" id="IPR035920">
    <property type="entry name" value="YhbY-like_sf"/>
</dbReference>
<dbReference type="SMART" id="SM01103">
    <property type="entry name" value="CRS1_YhbY"/>
    <property type="match status" value="1"/>
</dbReference>
<keyword evidence="2" id="KW-0677">Repeat</keyword>
<feature type="compositionally biased region" description="Acidic residues" evidence="8">
    <location>
        <begin position="539"/>
        <end position="556"/>
    </location>
</feature>
<dbReference type="PANTHER" id="PTHR46247:SF3">
    <property type="entry name" value="CRS2-ASSOCIATED FACTOR 2, CHLOROPLASTIC"/>
    <property type="match status" value="1"/>
</dbReference>
<accession>A0A438E6Q8</accession>